<dbReference type="Gene3D" id="1.10.443.10">
    <property type="entry name" value="Intergrase catalytic core"/>
    <property type="match status" value="1"/>
</dbReference>
<dbReference type="EMBL" id="UNRR01000036">
    <property type="protein sequence ID" value="SYZ79407.1"/>
    <property type="molecule type" value="Genomic_DNA"/>
</dbReference>
<evidence type="ECO:0000313" key="4">
    <source>
        <dbReference type="Proteomes" id="UP000262072"/>
    </source>
</evidence>
<dbReference type="PANTHER" id="PTHR30349">
    <property type="entry name" value="PHAGE INTEGRASE-RELATED"/>
    <property type="match status" value="1"/>
</dbReference>
<dbReference type="AlphaFoldDB" id="A0A383THR2"/>
<dbReference type="InterPro" id="IPR002104">
    <property type="entry name" value="Integrase_catalytic"/>
</dbReference>
<dbReference type="GO" id="GO:0015074">
    <property type="term" value="P:DNA integration"/>
    <property type="evidence" value="ECO:0007669"/>
    <property type="project" value="InterPro"/>
</dbReference>
<dbReference type="PANTHER" id="PTHR30349:SF82">
    <property type="entry name" value="INTEGRASE_RECOMBINASE YOEC-RELATED"/>
    <property type="match status" value="1"/>
</dbReference>
<feature type="domain" description="Tyr recombinase" evidence="2">
    <location>
        <begin position="44"/>
        <end position="220"/>
    </location>
</feature>
<dbReference type="InterPro" id="IPR013762">
    <property type="entry name" value="Integrase-like_cat_sf"/>
</dbReference>
<dbReference type="PROSITE" id="PS51898">
    <property type="entry name" value="TYR_RECOMBINASE"/>
    <property type="match status" value="1"/>
</dbReference>
<dbReference type="GO" id="GO:0006310">
    <property type="term" value="P:DNA recombination"/>
    <property type="evidence" value="ECO:0007669"/>
    <property type="project" value="UniProtKB-KW"/>
</dbReference>
<dbReference type="InterPro" id="IPR011010">
    <property type="entry name" value="DNA_brk_join_enz"/>
</dbReference>
<organism evidence="3 4">
    <name type="scientific">Trichococcus shcherbakoviae</name>
    <dbReference type="NCBI Taxonomy" id="2094020"/>
    <lineage>
        <taxon>Bacteria</taxon>
        <taxon>Bacillati</taxon>
        <taxon>Bacillota</taxon>
        <taxon>Bacilli</taxon>
        <taxon>Lactobacillales</taxon>
        <taxon>Carnobacteriaceae</taxon>
        <taxon>Trichococcus</taxon>
    </lineage>
</organism>
<keyword evidence="1" id="KW-0233">DNA recombination</keyword>
<protein>
    <submittedName>
        <fullName evidence="3">Phage integrase family</fullName>
    </submittedName>
</protein>
<dbReference type="Pfam" id="PF00589">
    <property type="entry name" value="Phage_integrase"/>
    <property type="match status" value="1"/>
</dbReference>
<sequence>MYNCVPHKTLIYQCQNGMLFLSKSTENPRISEGIKYRKQEDISVNTTHAIKDISQIQTLMDVYPPYSKNRLLLEYAIRTGLRISDILNVKVGQVLGKESYQIVEMKTGKKKELAIHDRLKQSISDYVKREGLDATDYLFYSNADKNSHIKRTQAHRIISHAGDMIGITLSAHSLRKSFGYHSYKQGVDISLLQTIFQHSSQAVTLRYIDITQENINNVYKRVDFGF</sequence>
<dbReference type="InterPro" id="IPR050090">
    <property type="entry name" value="Tyrosine_recombinase_XerCD"/>
</dbReference>
<gene>
    <name evidence="3" type="ORF">TART1_2260</name>
</gene>
<proteinExistence type="predicted"/>
<reference evidence="4" key="1">
    <citation type="submission" date="2018-05" db="EMBL/GenBank/DDBJ databases">
        <authorList>
            <person name="Strepis N."/>
        </authorList>
    </citation>
    <scope>NUCLEOTIDE SEQUENCE [LARGE SCALE GENOMIC DNA]</scope>
</reference>
<dbReference type="Proteomes" id="UP000262072">
    <property type="component" value="Unassembled WGS sequence"/>
</dbReference>
<evidence type="ECO:0000256" key="1">
    <source>
        <dbReference type="ARBA" id="ARBA00023172"/>
    </source>
</evidence>
<evidence type="ECO:0000313" key="3">
    <source>
        <dbReference type="EMBL" id="SYZ79407.1"/>
    </source>
</evidence>
<accession>A0A383THR2</accession>
<name>A0A383THR2_9LACT</name>
<dbReference type="SUPFAM" id="SSF56349">
    <property type="entry name" value="DNA breaking-rejoining enzymes"/>
    <property type="match status" value="1"/>
</dbReference>
<evidence type="ECO:0000259" key="2">
    <source>
        <dbReference type="PROSITE" id="PS51898"/>
    </source>
</evidence>
<dbReference type="GO" id="GO:0003677">
    <property type="term" value="F:DNA binding"/>
    <property type="evidence" value="ECO:0007669"/>
    <property type="project" value="InterPro"/>
</dbReference>